<dbReference type="RefSeq" id="WP_319954886.1">
    <property type="nucleotide sequence ID" value="NZ_JAXAVX010000008.1"/>
</dbReference>
<feature type="chain" id="PRO_5046354379" description="DUF3352 domain-containing protein" evidence="1">
    <location>
        <begin position="31"/>
        <end position="605"/>
    </location>
</feature>
<evidence type="ECO:0008006" key="4">
    <source>
        <dbReference type="Google" id="ProtNLM"/>
    </source>
</evidence>
<sequence>MTSTSTSPTRRFRRAPMAFALSGALALAVAGCGGDDEKTTSTTAGPSTQGAPLQLALADDVPAGAAGFAEATIRPGGATKAGIEELTSAFGVTDPGPALIKALDLDDEDLAGGASFEDAIIPFLGDQIGGFVVRDPASRGKTESAAAFVATVRDAAGLRKGLQKELDEGTKRELDGQTYYQGPGNDKDTAVWIGDETFAVGQVPAVEAAIKAGPGADLAGNDRFKKAVEQVRTEDLLGGGYVDLQQADVLNSVIGDVTNSGQRQARLRRQLRQLERSGGSAAVPGLERGLGSLSSIGGDTLPKVDAAIAMGVELRSGRIRLQVGGTQPEGLSAPTTDSEDELANLPAGSWLAAGLGGFQQAFKSYGTLLGGSGTGTTSTPTPAADPKALLGQLRQLTGINIPDSLLDALGGLESGAIAVRGDSITSIGGAVVLRAKDAAGASTILDQLRGVVQQTLPLRFQERSITGADKGVVAQFPGAPFLIAAGVKGDRLAIGLGTDAVGNALTPSSKLGDDPVYGQAQELLGGKKPTAIIDATKISQFLQSLPIDELRDRDGQMVLAVLQRLKLISAGGTSSGSTFNSTLALSYAPGTSGGTGGTGTTTTTP</sequence>
<evidence type="ECO:0000313" key="2">
    <source>
        <dbReference type="EMBL" id="MDX8152730.1"/>
    </source>
</evidence>
<keyword evidence="3" id="KW-1185">Reference proteome</keyword>
<protein>
    <recommendedName>
        <fullName evidence="4">DUF3352 domain-containing protein</fullName>
    </recommendedName>
</protein>
<comment type="caution">
    <text evidence="2">The sequence shown here is derived from an EMBL/GenBank/DDBJ whole genome shotgun (WGS) entry which is preliminary data.</text>
</comment>
<dbReference type="Proteomes" id="UP001277761">
    <property type="component" value="Unassembled WGS sequence"/>
</dbReference>
<feature type="signal peptide" evidence="1">
    <location>
        <begin position="1"/>
        <end position="30"/>
    </location>
</feature>
<accession>A0ABU4VMQ0</accession>
<reference evidence="2 3" key="1">
    <citation type="submission" date="2023-11" db="EMBL/GenBank/DDBJ databases">
        <authorList>
            <person name="Xu M."/>
            <person name="Jiang T."/>
        </authorList>
    </citation>
    <scope>NUCLEOTIDE SEQUENCE [LARGE SCALE GENOMIC DNA]</scope>
    <source>
        <strain evidence="2 3">SD</strain>
    </source>
</reference>
<organism evidence="2 3">
    <name type="scientific">Patulibacter brassicae</name>
    <dbReference type="NCBI Taxonomy" id="1705717"/>
    <lineage>
        <taxon>Bacteria</taxon>
        <taxon>Bacillati</taxon>
        <taxon>Actinomycetota</taxon>
        <taxon>Thermoleophilia</taxon>
        <taxon>Solirubrobacterales</taxon>
        <taxon>Patulibacteraceae</taxon>
        <taxon>Patulibacter</taxon>
    </lineage>
</organism>
<proteinExistence type="predicted"/>
<dbReference type="EMBL" id="JAXAVX010000008">
    <property type="protein sequence ID" value="MDX8152730.1"/>
    <property type="molecule type" value="Genomic_DNA"/>
</dbReference>
<keyword evidence="1" id="KW-0732">Signal</keyword>
<evidence type="ECO:0000313" key="3">
    <source>
        <dbReference type="Proteomes" id="UP001277761"/>
    </source>
</evidence>
<name>A0ABU4VMQ0_9ACTN</name>
<gene>
    <name evidence="2" type="ORF">SK069_14075</name>
</gene>
<evidence type="ECO:0000256" key="1">
    <source>
        <dbReference type="SAM" id="SignalP"/>
    </source>
</evidence>